<feature type="region of interest" description="Disordered" evidence="1">
    <location>
        <begin position="500"/>
        <end position="527"/>
    </location>
</feature>
<feature type="compositionally biased region" description="Low complexity" evidence="1">
    <location>
        <begin position="139"/>
        <end position="157"/>
    </location>
</feature>
<dbReference type="InterPro" id="IPR009060">
    <property type="entry name" value="UBA-like_sf"/>
</dbReference>
<feature type="compositionally biased region" description="Polar residues" evidence="1">
    <location>
        <begin position="343"/>
        <end position="358"/>
    </location>
</feature>
<feature type="domain" description="GBF-interacting protein 1 N-terminal" evidence="2">
    <location>
        <begin position="23"/>
        <end position="66"/>
    </location>
</feature>
<dbReference type="PANTHER" id="PTHR46445">
    <property type="entry name" value="RNA POLYMERASE II DEGRADATION FACTOR-LIKE PROTEIN (DUF1296)"/>
    <property type="match status" value="1"/>
</dbReference>
<feature type="compositionally biased region" description="Basic and acidic residues" evidence="1">
    <location>
        <begin position="85"/>
        <end position="95"/>
    </location>
</feature>
<accession>A0A5N5JP19</accession>
<evidence type="ECO:0000313" key="4">
    <source>
        <dbReference type="Proteomes" id="UP000326939"/>
    </source>
</evidence>
<organism evidence="3 4">
    <name type="scientific">Salix brachista</name>
    <dbReference type="NCBI Taxonomy" id="2182728"/>
    <lineage>
        <taxon>Eukaryota</taxon>
        <taxon>Viridiplantae</taxon>
        <taxon>Streptophyta</taxon>
        <taxon>Embryophyta</taxon>
        <taxon>Tracheophyta</taxon>
        <taxon>Spermatophyta</taxon>
        <taxon>Magnoliopsida</taxon>
        <taxon>eudicotyledons</taxon>
        <taxon>Gunneridae</taxon>
        <taxon>Pentapetalae</taxon>
        <taxon>rosids</taxon>
        <taxon>fabids</taxon>
        <taxon>Malpighiales</taxon>
        <taxon>Salicaceae</taxon>
        <taxon>Saliceae</taxon>
        <taxon>Salix</taxon>
    </lineage>
</organism>
<dbReference type="SUPFAM" id="SSF46934">
    <property type="entry name" value="UBA-like"/>
    <property type="match status" value="1"/>
</dbReference>
<dbReference type="PANTHER" id="PTHR46445:SF3">
    <property type="entry name" value="RNA POLYMERASE II DEGRADATION FACTOR-LIKE PROTEIN (DUF1296)-RELATED"/>
    <property type="match status" value="1"/>
</dbReference>
<dbReference type="InterPro" id="IPR009719">
    <property type="entry name" value="GIP1_N"/>
</dbReference>
<proteinExistence type="predicted"/>
<feature type="region of interest" description="Disordered" evidence="1">
    <location>
        <begin position="1"/>
        <end position="22"/>
    </location>
</feature>
<gene>
    <name evidence="3" type="ORF">DKX38_025457</name>
</gene>
<comment type="caution">
    <text evidence="3">The sequence shown here is derived from an EMBL/GenBank/DDBJ whole genome shotgun (WGS) entry which is preliminary data.</text>
</comment>
<dbReference type="Pfam" id="PF06972">
    <property type="entry name" value="GIP1_N"/>
    <property type="match status" value="1"/>
</dbReference>
<dbReference type="Proteomes" id="UP000326939">
    <property type="component" value="Chromosome 16"/>
</dbReference>
<feature type="region of interest" description="Disordered" evidence="1">
    <location>
        <begin position="858"/>
        <end position="921"/>
    </location>
</feature>
<feature type="compositionally biased region" description="Polar residues" evidence="1">
    <location>
        <begin position="882"/>
        <end position="921"/>
    </location>
</feature>
<name>A0A5N5JP19_9ROSI</name>
<evidence type="ECO:0000313" key="3">
    <source>
        <dbReference type="EMBL" id="KAB5521138.1"/>
    </source>
</evidence>
<feature type="compositionally biased region" description="Polar residues" evidence="1">
    <location>
        <begin position="120"/>
        <end position="131"/>
    </location>
</feature>
<feature type="compositionally biased region" description="Polar residues" evidence="1">
    <location>
        <begin position="500"/>
        <end position="511"/>
    </location>
</feature>
<dbReference type="EMBL" id="VDCV01000016">
    <property type="protein sequence ID" value="KAB5521138.1"/>
    <property type="molecule type" value="Genomic_DNA"/>
</dbReference>
<protein>
    <recommendedName>
        <fullName evidence="2">GBF-interacting protein 1 N-terminal domain-containing protein</fullName>
    </recommendedName>
</protein>
<feature type="region of interest" description="Disordered" evidence="1">
    <location>
        <begin position="335"/>
        <end position="358"/>
    </location>
</feature>
<evidence type="ECO:0000259" key="2">
    <source>
        <dbReference type="Pfam" id="PF06972"/>
    </source>
</evidence>
<feature type="compositionally biased region" description="Polar residues" evidence="1">
    <location>
        <begin position="858"/>
        <end position="871"/>
    </location>
</feature>
<reference evidence="4" key="1">
    <citation type="journal article" date="2019" name="Gigascience">
        <title>De novo genome assembly of the endangered Acer yangbiense, a plant species with extremely small populations endemic to Yunnan Province, China.</title>
        <authorList>
            <person name="Yang J."/>
            <person name="Wariss H.M."/>
            <person name="Tao L."/>
            <person name="Zhang R."/>
            <person name="Yun Q."/>
            <person name="Hollingsworth P."/>
            <person name="Dao Z."/>
            <person name="Luo G."/>
            <person name="Guo H."/>
            <person name="Ma Y."/>
            <person name="Sun W."/>
        </authorList>
    </citation>
    <scope>NUCLEOTIDE SEQUENCE [LARGE SCALE GENOMIC DNA]</scope>
    <source>
        <strain evidence="4">cv. br00</strain>
    </source>
</reference>
<keyword evidence="4" id="KW-1185">Reference proteome</keyword>
<feature type="region of interest" description="Disordered" evidence="1">
    <location>
        <begin position="84"/>
        <end position="168"/>
    </location>
</feature>
<feature type="region of interest" description="Disordered" evidence="1">
    <location>
        <begin position="273"/>
        <end position="294"/>
    </location>
</feature>
<sequence>MSGRGGGRVNNNNGKGNIGISGIPAASRKMVQSLKEIVNCPEPEIYAMLKECNMDPNEAVNRLLSQVRSAFCSLEVLVELLGSDSENKDSTDPRPRGANNMSNRGGRGGGRGGPGRPAYFSSNESSTLHSKSSYKKENGANAYAGPSPSASSMAGNNINWQPPYHSDSVATENKMSTVGAGDGVSSSSQPSPGYQSAWMGVPGQVSMADIVKMGRPQNKASTMPSHQSFNHHHATAPPLAASHQDFLSSENHASKVVEINSEPELDVNQHVHSNDEWPSIEQPTAASASSVREVPADSELYGDLSNLPLDRGSQHIKSQFDDVQSSEDAHVESFDANHVGPASVSTRNMQEDSSGGSSIFDNNMYGNINSYQSHIHTFENNEAEDGTSSVAANLQQLSLQNDDQGVQPEKDNPSVIIPNHLQVHTQECSHLSFGSFGSGMNSAFSGHYASMSMNNSLEETSEVVDASSTDHSDTRNPEYYGDEHLRNTVDESLVHRAGVSASNYDTPSVPQAETLKETSESSQGNQYAFPSSTPGYSYENTQQLNAAFNNAQTSNQMQNIAPFSSVMAYTNSLPSALLASTVQSGRETDIPYSPFPMSQSLPTKYSSAASSISGPGISMSEDKEFINDGEHVLTDSCMHLLMLQTPQTHPGANVATGPALPQHLAVHSYSQPTLPLGHFANMISYPFLAQSYTYMPSAFQQTFPGNNTYPQSLAAVLPQYKNSVSVSSLPQSAAVPSGYGYGSSTSIPAGNFPLNAPTAPAGSTIGYDDVLSSQYKDASHLISLQQIATGVMMKTPIVKLFTSHLVLPTLSHIYEGTIIISKFHLNNENSAMWMHGPGSRTMSAVPASTYYNFQGQNQQPGVFRQGQQPSQHFGAPGYPNYYHSQTGMSLEHQPQNTRDGSLSGTQGQPSKQAQQLWQNIY</sequence>
<feature type="compositionally biased region" description="Gly residues" evidence="1">
    <location>
        <begin position="105"/>
        <end position="115"/>
    </location>
</feature>
<evidence type="ECO:0000256" key="1">
    <source>
        <dbReference type="SAM" id="MobiDB-lite"/>
    </source>
</evidence>
<dbReference type="AlphaFoldDB" id="A0A5N5JP19"/>
<feature type="compositionally biased region" description="Low complexity" evidence="1">
    <location>
        <begin position="9"/>
        <end position="22"/>
    </location>
</feature>
<feature type="compositionally biased region" description="Polar residues" evidence="1">
    <location>
        <begin position="281"/>
        <end position="290"/>
    </location>
</feature>